<evidence type="ECO:0000313" key="2">
    <source>
        <dbReference type="Proteomes" id="UP001162992"/>
    </source>
</evidence>
<comment type="caution">
    <text evidence="1">The sequence shown here is derived from an EMBL/GenBank/DDBJ whole genome shotgun (WGS) entry which is preliminary data.</text>
</comment>
<reference evidence="2" key="1">
    <citation type="journal article" date="2024" name="Proc. Natl. Acad. Sci. U.S.A.">
        <title>Extraordinary preservation of gene collinearity over three hundred million years revealed in homosporous lycophytes.</title>
        <authorList>
            <person name="Li C."/>
            <person name="Wickell D."/>
            <person name="Kuo L.Y."/>
            <person name="Chen X."/>
            <person name="Nie B."/>
            <person name="Liao X."/>
            <person name="Peng D."/>
            <person name="Ji J."/>
            <person name="Jenkins J."/>
            <person name="Williams M."/>
            <person name="Shu S."/>
            <person name="Plott C."/>
            <person name="Barry K."/>
            <person name="Rajasekar S."/>
            <person name="Grimwood J."/>
            <person name="Han X."/>
            <person name="Sun S."/>
            <person name="Hou Z."/>
            <person name="He W."/>
            <person name="Dai G."/>
            <person name="Sun C."/>
            <person name="Schmutz J."/>
            <person name="Leebens-Mack J.H."/>
            <person name="Li F.W."/>
            <person name="Wang L."/>
        </authorList>
    </citation>
    <scope>NUCLEOTIDE SEQUENCE [LARGE SCALE GENOMIC DNA]</scope>
    <source>
        <strain evidence="2">cv. PW_Plant_1</strain>
    </source>
</reference>
<dbReference type="Proteomes" id="UP001162992">
    <property type="component" value="Chromosome 8"/>
</dbReference>
<protein>
    <submittedName>
        <fullName evidence="1">Uncharacterized protein</fullName>
    </submittedName>
</protein>
<evidence type="ECO:0000313" key="1">
    <source>
        <dbReference type="EMBL" id="KAJ7547608.1"/>
    </source>
</evidence>
<gene>
    <name evidence="1" type="ORF">O6H91_08G094800</name>
</gene>
<accession>A0ACC2D059</accession>
<dbReference type="EMBL" id="CM055099">
    <property type="protein sequence ID" value="KAJ7547608.1"/>
    <property type="molecule type" value="Genomic_DNA"/>
</dbReference>
<proteinExistence type="predicted"/>
<name>A0ACC2D059_DIPCM</name>
<keyword evidence="2" id="KW-1185">Reference proteome</keyword>
<sequence length="1296" mass="145718">MADESENSNGRAPRQRRAAMVNEEKGLLLRHIADLRNQRNKSTSPAVPLHHNNEAHINHRNESHNEYEAHDNGSIQQTHHRSGRIEHTVDSFWPSLDQNDARFFESSMDSGGSGSSSSFQSLPKARTVFQNEASSPSVTPDSKERAADCLVMTSVDRRTTKHDNHSLGGYSDRHKLIPPSGIDFQSSSTSKGPLLRDCLDPPKGQDFNIVTEKADFHHISDCRNHTQMFNISTSTESLAILDGFSPPSVNMHSIPPRHNISGPTIRRPAEKAAIAGRRRLCKVQSHELEGSFESNAESSPISSQQCNKQAESLHEELGRLSISRMPLKEVPCDGSAKDQLKEINRFTYAEMKSKQSYAPAPGQCKSKASKQKFIDLDSSSLQDGEYESGSENCSSPMPKANAFISKRNDASLDKFDENFFHKENAFTKKTMQQRELLDVSPCSSDDLNDLEISEGALTEMKFSDRKQEFLLCSKITTMLYPHQREGIKWLWGLHIKGMGGILGDDMGLGKTMQVAAFLSGLFSSRLIKRTLIVAPKTLIAHWTKELSVVGLQRKIRDYSGSSGNARDFSLQHVLQVGGILITTYDVVRHNWKALKGDYHGRDGFLDFSDDSLTWDYMVLDEGHLLKNPNTQRAKSLREIPSAHRIIISGTPIQNNLREMWALFDFCCPELLGDRKEFKYKYEDLILRGNDKHATDRQKRIGSSVAQELRQRAAPCLLRRLKSEVFPETDKSDRKLANKNDIIVWLRLSKEQRQLYTAFLNSETAHRSLDGSALASLTVLKKICDHPLLLTKRAADDIAEGLESTLNREDAAAAEAMTASLASILQAPEKSHSLNAESSCKIMFLMALLETLVKEGHRTLIFAQTRKMLNIIQDKILFEGYSWCRIDGTMKASDREKHVQDFQKDSRISIFLLTSQVGGLGLTLTGADRVVIVDPAWNPSMDNQSVDRAYRIGQLKDVVVYRLMTCGTIEEKIYRKQVFKGGLMKVATEQKEQFRYFSQQELRELLTVPETGFDISMTQQQLYLEHSSQCNIDDKLQQHINFLEAQGIAGVSYHDLLFSKEAPELPPAADDEEPHVHDYRMTNQKKSNSQQLERFFEPTKLGKGVSNDSLTNRTGIKISEADAEAQQAYEHVFQLQEKINRLSKTLADNKMISRLPDGGENIKKKLDALAIEHSQAELKAMNLRENLSNKKQIQSSFETGPSILPCSQQDYLHGQKDEICSWRASLGTTCKIIDMVTPLIGQKGEKHYESSFASKASHKVQSHNYNDAGKAGAIDDEFGDAQVERMSRALLKLQVID</sequence>
<organism evidence="1 2">
    <name type="scientific">Diphasiastrum complanatum</name>
    <name type="common">Issler's clubmoss</name>
    <name type="synonym">Lycopodium complanatum</name>
    <dbReference type="NCBI Taxonomy" id="34168"/>
    <lineage>
        <taxon>Eukaryota</taxon>
        <taxon>Viridiplantae</taxon>
        <taxon>Streptophyta</taxon>
        <taxon>Embryophyta</taxon>
        <taxon>Tracheophyta</taxon>
        <taxon>Lycopodiopsida</taxon>
        <taxon>Lycopodiales</taxon>
        <taxon>Lycopodiaceae</taxon>
        <taxon>Lycopodioideae</taxon>
        <taxon>Diphasiastrum</taxon>
    </lineage>
</organism>